<accession>A0A6H1Z8Q2</accession>
<organism evidence="1">
    <name type="scientific">viral metagenome</name>
    <dbReference type="NCBI Taxonomy" id="1070528"/>
    <lineage>
        <taxon>unclassified sequences</taxon>
        <taxon>metagenomes</taxon>
        <taxon>organismal metagenomes</taxon>
    </lineage>
</organism>
<dbReference type="EMBL" id="MT143975">
    <property type="protein sequence ID" value="QJA44273.1"/>
    <property type="molecule type" value="Genomic_DNA"/>
</dbReference>
<proteinExistence type="predicted"/>
<sequence length="78" mass="9142">MSMINKVYPFSHGFLIIGKYPHGTKFDADIIINRNRQPYLVYELVGKSLILRACQKTEKNALQYYHGGNHYLVYPTEY</sequence>
<gene>
    <name evidence="1" type="ORF">TM448A00093_0003</name>
    <name evidence="2" type="ORF">TM448B00906_0018</name>
</gene>
<name>A0A6H1Z8Q2_9ZZZZ</name>
<dbReference type="EMBL" id="MT144671">
    <property type="protein sequence ID" value="QJH97046.1"/>
    <property type="molecule type" value="Genomic_DNA"/>
</dbReference>
<reference evidence="1" key="1">
    <citation type="submission" date="2020-03" db="EMBL/GenBank/DDBJ databases">
        <title>The deep terrestrial virosphere.</title>
        <authorList>
            <person name="Holmfeldt K."/>
            <person name="Nilsson E."/>
            <person name="Simone D."/>
            <person name="Lopez-Fernandez M."/>
            <person name="Wu X."/>
            <person name="de Brujin I."/>
            <person name="Lundin D."/>
            <person name="Andersson A."/>
            <person name="Bertilsson S."/>
            <person name="Dopson M."/>
        </authorList>
    </citation>
    <scope>NUCLEOTIDE SEQUENCE</scope>
    <source>
        <strain evidence="1">TM448A00093</strain>
        <strain evidence="2">TM448B00906</strain>
    </source>
</reference>
<evidence type="ECO:0000313" key="2">
    <source>
        <dbReference type="EMBL" id="QJH97046.1"/>
    </source>
</evidence>
<dbReference type="AlphaFoldDB" id="A0A6H1Z8Q2"/>
<protein>
    <submittedName>
        <fullName evidence="1">Uncharacterized protein</fullName>
    </submittedName>
</protein>
<evidence type="ECO:0000313" key="1">
    <source>
        <dbReference type="EMBL" id="QJA44273.1"/>
    </source>
</evidence>